<sequence length="466" mass="52151">MKLIYKINIAAFLLLAVAACSDEFLELTPHQSVSNEQALTTIDDYNSSITAVYNGLSSANYYGRYFLLVPDVMSDDVKQHPSANRAKDYAEYIATVGDGIALGMWQEMWQNINALNAIINADVELPAAVEADRNHIVGEAYALRGLVYFDMVRMFAQHYTYTSDASHLGVPLVLEFDQFNEPSRNTVEEVYNQIIADMNQGISMLSNNPRTGRTSTLNNTAAKALLARVYLYKEDWANAEALATEVINSGEYTLVSNGNYLSSWSSDYSSESIFEIAMTENDNRGSDALGRMYIVEGYGDYLPSNDVVSLYSNDDVRRGWFKEDNFLTGDYAPYRVNKYPSINGTDNTKVIRLSEVYLIRAEAKANQGDNTAQADVNAIRQRADATAPPVTAVGPALLDEVLLERRKELAFEGQRLWDLMRYKQDVVRNQCTSSICTINYPNNRFILPIPEAELDANPNMQPNPGY</sequence>
<comment type="subcellular location">
    <subcellularLocation>
        <location evidence="1">Cell outer membrane</location>
    </subcellularLocation>
</comment>
<dbReference type="InterPro" id="IPR012944">
    <property type="entry name" value="SusD_RagB_dom"/>
</dbReference>
<dbReference type="EMBL" id="BNAG01000001">
    <property type="protein sequence ID" value="GHE51687.1"/>
    <property type="molecule type" value="Genomic_DNA"/>
</dbReference>
<dbReference type="Gene3D" id="2.20.20.130">
    <property type="match status" value="1"/>
</dbReference>
<dbReference type="Pfam" id="PF14322">
    <property type="entry name" value="SusD-like_3"/>
    <property type="match status" value="1"/>
</dbReference>
<keyword evidence="3 6" id="KW-0732">Signal</keyword>
<protein>
    <submittedName>
        <fullName evidence="9">Membrane protein</fullName>
    </submittedName>
</protein>
<dbReference type="RefSeq" id="WP_189628356.1">
    <property type="nucleotide sequence ID" value="NZ_BNAG01000001.1"/>
</dbReference>
<evidence type="ECO:0000256" key="4">
    <source>
        <dbReference type="ARBA" id="ARBA00023136"/>
    </source>
</evidence>
<evidence type="ECO:0000256" key="6">
    <source>
        <dbReference type="SAM" id="SignalP"/>
    </source>
</evidence>
<evidence type="ECO:0000256" key="1">
    <source>
        <dbReference type="ARBA" id="ARBA00004442"/>
    </source>
</evidence>
<feature type="chain" id="PRO_5047400249" evidence="6">
    <location>
        <begin position="22"/>
        <end position="466"/>
    </location>
</feature>
<dbReference type="InterPro" id="IPR033985">
    <property type="entry name" value="SusD-like_N"/>
</dbReference>
<dbReference type="PROSITE" id="PS51257">
    <property type="entry name" value="PROKAR_LIPOPROTEIN"/>
    <property type="match status" value="1"/>
</dbReference>
<dbReference type="Gene3D" id="1.25.40.390">
    <property type="match status" value="1"/>
</dbReference>
<comment type="caution">
    <text evidence="9">The sequence shown here is derived from an EMBL/GenBank/DDBJ whole genome shotgun (WGS) entry which is preliminary data.</text>
</comment>
<dbReference type="Proteomes" id="UP000658258">
    <property type="component" value="Unassembled WGS sequence"/>
</dbReference>
<dbReference type="CDD" id="cd08977">
    <property type="entry name" value="SusD"/>
    <property type="match status" value="1"/>
</dbReference>
<name>A0ABQ3I2J0_9BACT</name>
<dbReference type="SUPFAM" id="SSF48452">
    <property type="entry name" value="TPR-like"/>
    <property type="match status" value="1"/>
</dbReference>
<feature type="domain" description="SusD-like N-terminal" evidence="8">
    <location>
        <begin position="24"/>
        <end position="231"/>
    </location>
</feature>
<dbReference type="Gene3D" id="1.25.40.900">
    <property type="match status" value="1"/>
</dbReference>
<reference evidence="10" key="1">
    <citation type="journal article" date="2019" name="Int. J. Syst. Evol. Microbiol.">
        <title>The Global Catalogue of Microorganisms (GCM) 10K type strain sequencing project: providing services to taxonomists for standard genome sequencing and annotation.</title>
        <authorList>
            <consortium name="The Broad Institute Genomics Platform"/>
            <consortium name="The Broad Institute Genome Sequencing Center for Infectious Disease"/>
            <person name="Wu L."/>
            <person name="Ma J."/>
        </authorList>
    </citation>
    <scope>NUCLEOTIDE SEQUENCE [LARGE SCALE GENOMIC DNA]</scope>
    <source>
        <strain evidence="10">CGMCC 1.15111</strain>
    </source>
</reference>
<keyword evidence="4" id="KW-0472">Membrane</keyword>
<comment type="similarity">
    <text evidence="2">Belongs to the SusD family.</text>
</comment>
<evidence type="ECO:0000256" key="2">
    <source>
        <dbReference type="ARBA" id="ARBA00006275"/>
    </source>
</evidence>
<evidence type="ECO:0000256" key="3">
    <source>
        <dbReference type="ARBA" id="ARBA00022729"/>
    </source>
</evidence>
<evidence type="ECO:0000256" key="5">
    <source>
        <dbReference type="ARBA" id="ARBA00023237"/>
    </source>
</evidence>
<dbReference type="InterPro" id="IPR011990">
    <property type="entry name" value="TPR-like_helical_dom_sf"/>
</dbReference>
<dbReference type="Pfam" id="PF07980">
    <property type="entry name" value="SusD_RagB"/>
    <property type="match status" value="1"/>
</dbReference>
<evidence type="ECO:0000313" key="10">
    <source>
        <dbReference type="Proteomes" id="UP000658258"/>
    </source>
</evidence>
<gene>
    <name evidence="9" type="ORF">GCM10011340_02330</name>
</gene>
<keyword evidence="5" id="KW-0998">Cell outer membrane</keyword>
<organism evidence="9 10">
    <name type="scientific">Roseivirga thermotolerans</name>
    <dbReference type="NCBI Taxonomy" id="1758176"/>
    <lineage>
        <taxon>Bacteria</taxon>
        <taxon>Pseudomonadati</taxon>
        <taxon>Bacteroidota</taxon>
        <taxon>Cytophagia</taxon>
        <taxon>Cytophagales</taxon>
        <taxon>Roseivirgaceae</taxon>
        <taxon>Roseivirga</taxon>
    </lineage>
</organism>
<proteinExistence type="inferred from homology"/>
<accession>A0ABQ3I2J0</accession>
<feature type="domain" description="RagB/SusD" evidence="7">
    <location>
        <begin position="341"/>
        <end position="466"/>
    </location>
</feature>
<feature type="signal peptide" evidence="6">
    <location>
        <begin position="1"/>
        <end position="21"/>
    </location>
</feature>
<keyword evidence="10" id="KW-1185">Reference proteome</keyword>
<evidence type="ECO:0000259" key="7">
    <source>
        <dbReference type="Pfam" id="PF07980"/>
    </source>
</evidence>
<evidence type="ECO:0000259" key="8">
    <source>
        <dbReference type="Pfam" id="PF14322"/>
    </source>
</evidence>
<evidence type="ECO:0000313" key="9">
    <source>
        <dbReference type="EMBL" id="GHE51687.1"/>
    </source>
</evidence>